<dbReference type="EMBL" id="JAFNLT010000004">
    <property type="protein sequence ID" value="MBO1226948.1"/>
    <property type="molecule type" value="Genomic_DNA"/>
</dbReference>
<comment type="caution">
    <text evidence="1">The sequence shown here is derived from an EMBL/GenBank/DDBJ whole genome shotgun (WGS) entry which is preliminary data.</text>
</comment>
<protein>
    <submittedName>
        <fullName evidence="1">Transcriptional regulator</fullName>
    </submittedName>
</protein>
<evidence type="ECO:0000313" key="1">
    <source>
        <dbReference type="EMBL" id="MBO1226948.1"/>
    </source>
</evidence>
<gene>
    <name evidence="1" type="ORF">J3T88_06360</name>
</gene>
<keyword evidence="2" id="KW-1185">Reference proteome</keyword>
<dbReference type="RefSeq" id="WP_207572583.1">
    <property type="nucleotide sequence ID" value="NZ_JAFNLQ010000014.1"/>
</dbReference>
<dbReference type="InterPro" id="IPR009300">
    <property type="entry name" value="Transcription_activator_RinB"/>
</dbReference>
<accession>A0ABS3L1L8</accession>
<dbReference type="NCBIfam" id="NF047427">
    <property type="entry name" value="phage_activ_RinB"/>
    <property type="match status" value="1"/>
</dbReference>
<sequence>MKHILKPLLIICLYELSKAITYEIIVRKQANDMVDVPRDYEVSR</sequence>
<evidence type="ECO:0000313" key="2">
    <source>
        <dbReference type="Proteomes" id="UP000664081"/>
    </source>
</evidence>
<dbReference type="Proteomes" id="UP000664081">
    <property type="component" value="Unassembled WGS sequence"/>
</dbReference>
<name>A0ABS3L1L8_9STAP</name>
<reference evidence="1 2" key="1">
    <citation type="submission" date="2021-03" db="EMBL/GenBank/DDBJ databases">
        <title>Staphylococci and Mammaliicocci in bats.</title>
        <authorList>
            <person name="Fountain K."/>
        </authorList>
    </citation>
    <scope>NUCLEOTIDE SEQUENCE [LARGE SCALE GENOMIC DNA]</scope>
    <source>
        <strain evidence="1 2">18_1_E_SW</strain>
    </source>
</reference>
<proteinExistence type="predicted"/>
<dbReference type="Pfam" id="PF06116">
    <property type="entry name" value="RinB"/>
    <property type="match status" value="1"/>
</dbReference>
<organism evidence="1 2">
    <name type="scientific">Staphylococcus nepalensis</name>
    <dbReference type="NCBI Taxonomy" id="214473"/>
    <lineage>
        <taxon>Bacteria</taxon>
        <taxon>Bacillati</taxon>
        <taxon>Bacillota</taxon>
        <taxon>Bacilli</taxon>
        <taxon>Bacillales</taxon>
        <taxon>Staphylococcaceae</taxon>
        <taxon>Staphylococcus</taxon>
    </lineage>
</organism>